<organism evidence="1 2">
    <name type="scientific">Pseudobacillus wudalianchiensis</name>
    <dbReference type="NCBI Taxonomy" id="1743143"/>
    <lineage>
        <taxon>Bacteria</taxon>
        <taxon>Bacillati</taxon>
        <taxon>Bacillota</taxon>
        <taxon>Bacilli</taxon>
        <taxon>Bacillales</taxon>
        <taxon>Bacillaceae</taxon>
        <taxon>Pseudobacillus</taxon>
    </lineage>
</organism>
<evidence type="ECO:0000313" key="1">
    <source>
        <dbReference type="EMBL" id="OCA92328.1"/>
    </source>
</evidence>
<reference evidence="2" key="1">
    <citation type="submission" date="2016-05" db="EMBL/GenBank/DDBJ databases">
        <authorList>
            <person name="Liu B."/>
            <person name="Wang J."/>
            <person name="Zhu Y."/>
            <person name="Liu G."/>
            <person name="Chen Q."/>
            <person name="Chen Z."/>
            <person name="Lan J."/>
            <person name="Che J."/>
            <person name="Ge C."/>
            <person name="Shi H."/>
            <person name="Pan Z."/>
            <person name="Liu X."/>
        </authorList>
    </citation>
    <scope>NUCLEOTIDE SEQUENCE [LARGE SCALE GENOMIC DNA]</scope>
    <source>
        <strain evidence="2">FJAT-27215</strain>
    </source>
</reference>
<dbReference type="Proteomes" id="UP000092578">
    <property type="component" value="Unassembled WGS sequence"/>
</dbReference>
<keyword evidence="2" id="KW-1185">Reference proteome</keyword>
<sequence>MSNGGYPPAKKCCCEAPKYVHITFKNNWIGNVNVYNAACSGGYGGGPVTFEFGGDQTNKATAVQIEGDTFQINVADDGGTNLGNDNTDINSIGISQSNQQ</sequence>
<proteinExistence type="predicted"/>
<dbReference type="AlphaFoldDB" id="A0A1B9B8C1"/>
<gene>
    <name evidence="1" type="ORF">A8F95_00990</name>
</gene>
<accession>A0A1B9B8C1</accession>
<dbReference type="RefSeq" id="WP_065408846.1">
    <property type="nucleotide sequence ID" value="NZ_MAYT01000001.1"/>
</dbReference>
<protein>
    <submittedName>
        <fullName evidence="1">Uncharacterized protein</fullName>
    </submittedName>
</protein>
<evidence type="ECO:0000313" key="2">
    <source>
        <dbReference type="Proteomes" id="UP000092578"/>
    </source>
</evidence>
<name>A0A1B9B8C1_9BACI</name>
<dbReference type="EMBL" id="MAYT01000001">
    <property type="protein sequence ID" value="OCA92328.1"/>
    <property type="molecule type" value="Genomic_DNA"/>
</dbReference>
<comment type="caution">
    <text evidence="1">The sequence shown here is derived from an EMBL/GenBank/DDBJ whole genome shotgun (WGS) entry which is preliminary data.</text>
</comment>